<dbReference type="Proteomes" id="UP000239494">
    <property type="component" value="Unassembled WGS sequence"/>
</dbReference>
<dbReference type="EMBL" id="PVTF01000003">
    <property type="protein sequence ID" value="PRY43653.1"/>
    <property type="molecule type" value="Genomic_DNA"/>
</dbReference>
<sequence>MRGLTVTRRTVFGMAVVTAAVGVAGSTAGIANAQTAQQPADLPGVDLDPGKGVIKANDDWWYVHGGTFEFAVTLGARTQGRKRTVRLAVPKGLNIVSINGDKWKVEKVDDTDVEATHPELEKPGLKLPKLVIAAKARNFGASTLDASVREQAVNYKRRGVKLMVDTSV</sequence>
<dbReference type="InterPro" id="IPR006311">
    <property type="entry name" value="TAT_signal"/>
</dbReference>
<dbReference type="PROSITE" id="PS51318">
    <property type="entry name" value="TAT"/>
    <property type="match status" value="1"/>
</dbReference>
<gene>
    <name evidence="2" type="ORF">CLV43_103400</name>
</gene>
<evidence type="ECO:0000313" key="3">
    <source>
        <dbReference type="Proteomes" id="UP000239494"/>
    </source>
</evidence>
<feature type="signal peptide" evidence="1">
    <location>
        <begin position="1"/>
        <end position="33"/>
    </location>
</feature>
<dbReference type="AlphaFoldDB" id="A0A2T0TDA3"/>
<keyword evidence="1" id="KW-0732">Signal</keyword>
<reference evidence="2 3" key="1">
    <citation type="submission" date="2018-03" db="EMBL/GenBank/DDBJ databases">
        <title>Genomic Encyclopedia of Archaeal and Bacterial Type Strains, Phase II (KMG-II): from individual species to whole genera.</title>
        <authorList>
            <person name="Goeker M."/>
        </authorList>
    </citation>
    <scope>NUCLEOTIDE SEQUENCE [LARGE SCALE GENOMIC DNA]</scope>
    <source>
        <strain evidence="2 3">DSM 44720</strain>
    </source>
</reference>
<evidence type="ECO:0000313" key="2">
    <source>
        <dbReference type="EMBL" id="PRY43653.1"/>
    </source>
</evidence>
<comment type="caution">
    <text evidence="2">The sequence shown here is derived from an EMBL/GenBank/DDBJ whole genome shotgun (WGS) entry which is preliminary data.</text>
</comment>
<keyword evidence="3" id="KW-1185">Reference proteome</keyword>
<feature type="chain" id="PRO_5015742390" description="Secreted protein" evidence="1">
    <location>
        <begin position="34"/>
        <end position="168"/>
    </location>
</feature>
<accession>A0A2T0TDA3</accession>
<protein>
    <recommendedName>
        <fullName evidence="4">Secreted protein</fullName>
    </recommendedName>
</protein>
<dbReference type="RefSeq" id="WP_146174739.1">
    <property type="nucleotide sequence ID" value="NZ_PVTF01000003.1"/>
</dbReference>
<evidence type="ECO:0000256" key="1">
    <source>
        <dbReference type="SAM" id="SignalP"/>
    </source>
</evidence>
<organism evidence="2 3">
    <name type="scientific">Umezawaea tangerina</name>
    <dbReference type="NCBI Taxonomy" id="84725"/>
    <lineage>
        <taxon>Bacteria</taxon>
        <taxon>Bacillati</taxon>
        <taxon>Actinomycetota</taxon>
        <taxon>Actinomycetes</taxon>
        <taxon>Pseudonocardiales</taxon>
        <taxon>Pseudonocardiaceae</taxon>
        <taxon>Umezawaea</taxon>
    </lineage>
</organism>
<evidence type="ECO:0008006" key="4">
    <source>
        <dbReference type="Google" id="ProtNLM"/>
    </source>
</evidence>
<proteinExistence type="predicted"/>
<name>A0A2T0TDA3_9PSEU</name>